<dbReference type="Pfam" id="PF08240">
    <property type="entry name" value="ADH_N"/>
    <property type="match status" value="1"/>
</dbReference>
<comment type="caution">
    <text evidence="2">The sequence shown here is derived from an EMBL/GenBank/DDBJ whole genome shotgun (WGS) entry which is preliminary data.</text>
</comment>
<keyword evidence="3" id="KW-1185">Reference proteome</keyword>
<dbReference type="CDD" id="cd05289">
    <property type="entry name" value="MDR_like_2"/>
    <property type="match status" value="1"/>
</dbReference>
<sequence length="324" mass="33881">MRAVVMDRLGSSEVLQLSRVQRPEPGPGEVLIRVHNAGVNPADWKCRQGYLSHFITYAFPFVLGFDLAGTVEECGEGVCGFPEGTRVFAQSDVGAGKWGSYAEFVCVSQDSVVQMPDNLGFAQAAAVPTPALAAWAGLFEDGGLEKGQKVLIHGGGGAVGTFAIQLAKVAGAQVAATCGASNRNYVESLGCELSIDYRAQDILVATRQWAADGVDLVLDCVGCGSLPDSLDLLRPGGILVSILTLAEDDAGPDHVGAAQRGLRTAVTYSKMPSGTQLGRIAALLASGQVQPPRFEVLPLEHAAKAHDLLQSGNAKVKLVLQVAE</sequence>
<evidence type="ECO:0000259" key="1">
    <source>
        <dbReference type="SMART" id="SM00829"/>
    </source>
</evidence>
<proteinExistence type="predicted"/>
<dbReference type="Gene3D" id="3.40.50.720">
    <property type="entry name" value="NAD(P)-binding Rossmann-like Domain"/>
    <property type="match status" value="1"/>
</dbReference>
<dbReference type="InterPro" id="IPR050700">
    <property type="entry name" value="YIM1/Zinc_Alcohol_DH_Fams"/>
</dbReference>
<dbReference type="OrthoDB" id="9785812at2"/>
<gene>
    <name evidence="2" type="ORF">B0D71_03355</name>
</gene>
<dbReference type="InterPro" id="IPR036291">
    <property type="entry name" value="NAD(P)-bd_dom_sf"/>
</dbReference>
<organism evidence="2 3">
    <name type="scientific">Pseudomonas laurylsulfativorans</name>
    <dbReference type="NCBI Taxonomy" id="1943631"/>
    <lineage>
        <taxon>Bacteria</taxon>
        <taxon>Pseudomonadati</taxon>
        <taxon>Pseudomonadota</taxon>
        <taxon>Gammaproteobacteria</taxon>
        <taxon>Pseudomonadales</taxon>
        <taxon>Pseudomonadaceae</taxon>
        <taxon>Pseudomonas</taxon>
    </lineage>
</organism>
<accession>A0A2S3VV67</accession>
<evidence type="ECO:0000313" key="2">
    <source>
        <dbReference type="EMBL" id="POF43845.1"/>
    </source>
</evidence>
<dbReference type="GO" id="GO:0016491">
    <property type="term" value="F:oxidoreductase activity"/>
    <property type="evidence" value="ECO:0007669"/>
    <property type="project" value="InterPro"/>
</dbReference>
<dbReference type="RefSeq" id="WP_103393469.1">
    <property type="nucleotide sequence ID" value="NZ_MUJK01000001.1"/>
</dbReference>
<dbReference type="InterPro" id="IPR020843">
    <property type="entry name" value="ER"/>
</dbReference>
<dbReference type="SUPFAM" id="SSF50129">
    <property type="entry name" value="GroES-like"/>
    <property type="match status" value="1"/>
</dbReference>
<name>A0A2S3VV67_9PSED</name>
<dbReference type="InterPro" id="IPR011032">
    <property type="entry name" value="GroES-like_sf"/>
</dbReference>
<dbReference type="InterPro" id="IPR013154">
    <property type="entry name" value="ADH-like_N"/>
</dbReference>
<dbReference type="AlphaFoldDB" id="A0A2S3VV67"/>
<protein>
    <submittedName>
        <fullName evidence="2">Quinone oxidoreductase</fullName>
    </submittedName>
</protein>
<feature type="domain" description="Enoyl reductase (ER)" evidence="1">
    <location>
        <begin position="10"/>
        <end position="320"/>
    </location>
</feature>
<dbReference type="PANTHER" id="PTHR11695">
    <property type="entry name" value="ALCOHOL DEHYDROGENASE RELATED"/>
    <property type="match status" value="1"/>
</dbReference>
<dbReference type="SUPFAM" id="SSF51735">
    <property type="entry name" value="NAD(P)-binding Rossmann-fold domains"/>
    <property type="match status" value="1"/>
</dbReference>
<dbReference type="PANTHER" id="PTHR11695:SF294">
    <property type="entry name" value="RETICULON-4-INTERACTING PROTEIN 1, MITOCHONDRIAL"/>
    <property type="match status" value="1"/>
</dbReference>
<dbReference type="EMBL" id="MUJK01000001">
    <property type="protein sequence ID" value="POF43845.1"/>
    <property type="molecule type" value="Genomic_DNA"/>
</dbReference>
<evidence type="ECO:0000313" key="3">
    <source>
        <dbReference type="Proteomes" id="UP000237440"/>
    </source>
</evidence>
<dbReference type="Gene3D" id="3.90.180.10">
    <property type="entry name" value="Medium-chain alcohol dehydrogenases, catalytic domain"/>
    <property type="match status" value="1"/>
</dbReference>
<dbReference type="Pfam" id="PF13602">
    <property type="entry name" value="ADH_zinc_N_2"/>
    <property type="match status" value="1"/>
</dbReference>
<dbReference type="Proteomes" id="UP000237440">
    <property type="component" value="Unassembled WGS sequence"/>
</dbReference>
<reference evidence="3" key="1">
    <citation type="submission" date="2017-02" db="EMBL/GenBank/DDBJ databases">
        <authorList>
            <person name="Furmanczyk E.M."/>
        </authorList>
    </citation>
    <scope>NUCLEOTIDE SEQUENCE [LARGE SCALE GENOMIC DNA]</scope>
    <source>
        <strain evidence="3">AP3_22</strain>
    </source>
</reference>
<dbReference type="SMART" id="SM00829">
    <property type="entry name" value="PKS_ER"/>
    <property type="match status" value="1"/>
</dbReference>